<evidence type="ECO:0000313" key="6">
    <source>
        <dbReference type="EMBL" id="GIE14071.1"/>
    </source>
</evidence>
<dbReference type="RefSeq" id="WP_203820503.1">
    <property type="nucleotide sequence ID" value="NZ_BAAABP010000015.1"/>
</dbReference>
<feature type="transmembrane region" description="Helical" evidence="4">
    <location>
        <begin position="156"/>
        <end position="177"/>
    </location>
</feature>
<dbReference type="PANTHER" id="PTHR32089">
    <property type="entry name" value="METHYL-ACCEPTING CHEMOTAXIS PROTEIN MCPB"/>
    <property type="match status" value="1"/>
</dbReference>
<dbReference type="Proteomes" id="UP000598174">
    <property type="component" value="Unassembled WGS sequence"/>
</dbReference>
<sequence>MPSALDNLPRGARLSDASWQARHRIVTGLLWLHVPAFLLLGVLGPRSTAEAVLLPLAIAAIAAGQRMLPTMKARSTLTSVGLIGCTFVAIELSGGSMSTHIHLYAILIFVALYQQWSPLIASVLVVLVHHGVLGLMNPERVFGMHLMSTGAALEQVALHAGLATLEVVGIVIFWHFAEVAERENEQLAADAEGARRATERSELAAREQAEADLRRRSEETAEAARKITEDVHLISVEAHAAIRAVAAVDGKLGELTGSVRDIAERSGQAAGTASSGMDAAASAGDKVRALERSVAEIADVNALIASLADQTNLLALNATIEAARAGEIGKGFAVVASEVKDLARETATSVERVSQVITAIVAETDDVAQTFATTARSVGEIHEGQMTIAQAVEEQARVLTEVTEQLGEATQAADHVLAGLDRLTSA</sequence>
<evidence type="ECO:0000256" key="1">
    <source>
        <dbReference type="ARBA" id="ARBA00023224"/>
    </source>
</evidence>
<keyword evidence="4" id="KW-1133">Transmembrane helix</keyword>
<dbReference type="EMBL" id="BOMM01000052">
    <property type="protein sequence ID" value="GIE14071.1"/>
    <property type="molecule type" value="Genomic_DNA"/>
</dbReference>
<feature type="region of interest" description="Disordered" evidence="3">
    <location>
        <begin position="198"/>
        <end position="218"/>
    </location>
</feature>
<evidence type="ECO:0000256" key="3">
    <source>
        <dbReference type="SAM" id="MobiDB-lite"/>
    </source>
</evidence>
<dbReference type="PANTHER" id="PTHR32089:SF112">
    <property type="entry name" value="LYSOZYME-LIKE PROTEIN-RELATED"/>
    <property type="match status" value="1"/>
</dbReference>
<protein>
    <recommendedName>
        <fullName evidence="5">Methyl-accepting transducer domain-containing protein</fullName>
    </recommendedName>
</protein>
<evidence type="ECO:0000256" key="2">
    <source>
        <dbReference type="PROSITE-ProRule" id="PRU00284"/>
    </source>
</evidence>
<feature type="transmembrane region" description="Helical" evidence="4">
    <location>
        <begin position="25"/>
        <end position="45"/>
    </location>
</feature>
<dbReference type="PROSITE" id="PS50111">
    <property type="entry name" value="CHEMOTAXIS_TRANSDUC_2"/>
    <property type="match status" value="1"/>
</dbReference>
<feature type="transmembrane region" description="Helical" evidence="4">
    <location>
        <begin position="119"/>
        <end position="136"/>
    </location>
</feature>
<dbReference type="Pfam" id="PF00015">
    <property type="entry name" value="MCPsignal"/>
    <property type="match status" value="1"/>
</dbReference>
<dbReference type="SMART" id="SM00283">
    <property type="entry name" value="MA"/>
    <property type="match status" value="1"/>
</dbReference>
<organism evidence="6 7">
    <name type="scientific">Paractinoplanes ferrugineus</name>
    <dbReference type="NCBI Taxonomy" id="113564"/>
    <lineage>
        <taxon>Bacteria</taxon>
        <taxon>Bacillati</taxon>
        <taxon>Actinomycetota</taxon>
        <taxon>Actinomycetes</taxon>
        <taxon>Micromonosporales</taxon>
        <taxon>Micromonosporaceae</taxon>
        <taxon>Paractinoplanes</taxon>
    </lineage>
</organism>
<comment type="caution">
    <text evidence="6">The sequence shown here is derived from an EMBL/GenBank/DDBJ whole genome shotgun (WGS) entry which is preliminary data.</text>
</comment>
<feature type="domain" description="Methyl-accepting transducer" evidence="5">
    <location>
        <begin position="209"/>
        <end position="426"/>
    </location>
</feature>
<keyword evidence="4" id="KW-0472">Membrane</keyword>
<dbReference type="InterPro" id="IPR004089">
    <property type="entry name" value="MCPsignal_dom"/>
</dbReference>
<name>A0A919MBW7_9ACTN</name>
<dbReference type="Gene3D" id="1.10.287.950">
    <property type="entry name" value="Methyl-accepting chemotaxis protein"/>
    <property type="match status" value="1"/>
</dbReference>
<keyword evidence="4" id="KW-0812">Transmembrane</keyword>
<proteinExistence type="predicted"/>
<evidence type="ECO:0000256" key="4">
    <source>
        <dbReference type="SAM" id="Phobius"/>
    </source>
</evidence>
<dbReference type="SUPFAM" id="SSF58104">
    <property type="entry name" value="Methyl-accepting chemotaxis protein (MCP) signaling domain"/>
    <property type="match status" value="1"/>
</dbReference>
<dbReference type="AlphaFoldDB" id="A0A919MBW7"/>
<accession>A0A919MBW7</accession>
<evidence type="ECO:0000259" key="5">
    <source>
        <dbReference type="PROSITE" id="PS50111"/>
    </source>
</evidence>
<gene>
    <name evidence="6" type="ORF">Afe05nite_59110</name>
</gene>
<reference evidence="6" key="1">
    <citation type="submission" date="2021-01" db="EMBL/GenBank/DDBJ databases">
        <title>Whole genome shotgun sequence of Actinoplanes ferrugineus NBRC 15555.</title>
        <authorList>
            <person name="Komaki H."/>
            <person name="Tamura T."/>
        </authorList>
    </citation>
    <scope>NUCLEOTIDE SEQUENCE</scope>
    <source>
        <strain evidence="6">NBRC 15555</strain>
    </source>
</reference>
<keyword evidence="1 2" id="KW-0807">Transducer</keyword>
<feature type="transmembrane region" description="Helical" evidence="4">
    <location>
        <begin position="80"/>
        <end position="113"/>
    </location>
</feature>
<keyword evidence="7" id="KW-1185">Reference proteome</keyword>
<dbReference type="GO" id="GO:0007165">
    <property type="term" value="P:signal transduction"/>
    <property type="evidence" value="ECO:0007669"/>
    <property type="project" value="UniProtKB-KW"/>
</dbReference>
<dbReference type="GO" id="GO:0016020">
    <property type="term" value="C:membrane"/>
    <property type="evidence" value="ECO:0007669"/>
    <property type="project" value="InterPro"/>
</dbReference>
<evidence type="ECO:0000313" key="7">
    <source>
        <dbReference type="Proteomes" id="UP000598174"/>
    </source>
</evidence>